<accession>A0AAD4L9R4</accession>
<evidence type="ECO:0000256" key="16">
    <source>
        <dbReference type="SAM" id="SignalP"/>
    </source>
</evidence>
<feature type="domain" description="Peptidase S53" evidence="17">
    <location>
        <begin position="227"/>
        <end position="584"/>
    </location>
</feature>
<dbReference type="CDD" id="cd11377">
    <property type="entry name" value="Pro-peptidase_S53"/>
    <property type="match status" value="1"/>
</dbReference>
<dbReference type="InterPro" id="IPR050819">
    <property type="entry name" value="Tripeptidyl-peptidase_I"/>
</dbReference>
<evidence type="ECO:0000259" key="17">
    <source>
        <dbReference type="PROSITE" id="PS51695"/>
    </source>
</evidence>
<dbReference type="FunFam" id="3.40.50.200:FF:000015">
    <property type="entry name" value="Tripeptidyl peptidase A"/>
    <property type="match status" value="1"/>
</dbReference>
<dbReference type="GO" id="GO:0008240">
    <property type="term" value="F:tripeptidyl-peptidase activity"/>
    <property type="evidence" value="ECO:0007669"/>
    <property type="project" value="UniProtKB-EC"/>
</dbReference>
<comment type="catalytic activity">
    <reaction evidence="1">
        <text>Release of an N-terminal tripeptide from a polypeptide.</text>
        <dbReference type="EC" id="3.4.14.10"/>
    </reaction>
</comment>
<dbReference type="EC" id="3.4.14.10" evidence="4"/>
<keyword evidence="19" id="KW-1185">Reference proteome</keyword>
<feature type="binding site" evidence="15">
    <location>
        <position position="544"/>
    </location>
    <ligand>
        <name>Ca(2+)</name>
        <dbReference type="ChEBI" id="CHEBI:29108"/>
    </ligand>
</feature>
<evidence type="ECO:0000256" key="4">
    <source>
        <dbReference type="ARBA" id="ARBA00012462"/>
    </source>
</evidence>
<name>A0AAD4L9R4_9AGAM</name>
<gene>
    <name evidence="18" type="ORF">EDB92DRAFT_1338035</name>
</gene>
<evidence type="ECO:0000256" key="15">
    <source>
        <dbReference type="PROSITE-ProRule" id="PRU01032"/>
    </source>
</evidence>
<evidence type="ECO:0000256" key="8">
    <source>
        <dbReference type="ARBA" id="ARBA00022729"/>
    </source>
</evidence>
<dbReference type="InterPro" id="IPR036852">
    <property type="entry name" value="Peptidase_S8/S53_dom_sf"/>
</dbReference>
<keyword evidence="5" id="KW-0964">Secreted</keyword>
<evidence type="ECO:0000256" key="5">
    <source>
        <dbReference type="ARBA" id="ARBA00022525"/>
    </source>
</evidence>
<dbReference type="InterPro" id="IPR023828">
    <property type="entry name" value="Peptidase_S8_Ser-AS"/>
</dbReference>
<comment type="caution">
    <text evidence="15">Lacks conserved residue(s) required for the propagation of feature annotation.</text>
</comment>
<evidence type="ECO:0000256" key="14">
    <source>
        <dbReference type="ARBA" id="ARBA00023180"/>
    </source>
</evidence>
<dbReference type="Pfam" id="PF00082">
    <property type="entry name" value="Peptidase_S8"/>
    <property type="match status" value="1"/>
</dbReference>
<feature type="chain" id="PRO_5042192579" description="tripeptidyl-peptidase II" evidence="16">
    <location>
        <begin position="22"/>
        <end position="602"/>
    </location>
</feature>
<keyword evidence="9" id="KW-0378">Hydrolase</keyword>
<evidence type="ECO:0000256" key="11">
    <source>
        <dbReference type="ARBA" id="ARBA00022837"/>
    </source>
</evidence>
<evidence type="ECO:0000256" key="2">
    <source>
        <dbReference type="ARBA" id="ARBA00002451"/>
    </source>
</evidence>
<reference evidence="18" key="1">
    <citation type="submission" date="2022-01" db="EMBL/GenBank/DDBJ databases">
        <title>Comparative genomics reveals a dynamic genome evolution in the ectomycorrhizal milk-cap (Lactarius) mushrooms.</title>
        <authorList>
            <consortium name="DOE Joint Genome Institute"/>
            <person name="Lebreton A."/>
            <person name="Tang N."/>
            <person name="Kuo A."/>
            <person name="LaButti K."/>
            <person name="Drula E."/>
            <person name="Barry K."/>
            <person name="Clum A."/>
            <person name="Lipzen A."/>
            <person name="Mousain D."/>
            <person name="Ng V."/>
            <person name="Wang R."/>
            <person name="Wang X."/>
            <person name="Dai Y."/>
            <person name="Henrissat B."/>
            <person name="Grigoriev I.V."/>
            <person name="Guerin-Laguette A."/>
            <person name="Yu F."/>
            <person name="Martin F.M."/>
        </authorList>
    </citation>
    <scope>NUCLEOTIDE SEQUENCE</scope>
    <source>
        <strain evidence="18">QP</strain>
    </source>
</reference>
<evidence type="ECO:0000256" key="9">
    <source>
        <dbReference type="ARBA" id="ARBA00022801"/>
    </source>
</evidence>
<keyword evidence="7 15" id="KW-0479">Metal-binding</keyword>
<evidence type="ECO:0000256" key="13">
    <source>
        <dbReference type="ARBA" id="ARBA00023145"/>
    </source>
</evidence>
<keyword evidence="11 15" id="KW-0106">Calcium</keyword>
<comment type="subcellular location">
    <subcellularLocation>
        <location evidence="3">Secreted</location>
        <location evidence="3">Extracellular space</location>
    </subcellularLocation>
</comment>
<dbReference type="InterPro" id="IPR015366">
    <property type="entry name" value="S53_propep"/>
</dbReference>
<comment type="caution">
    <text evidence="18">The sequence shown here is derived from an EMBL/GenBank/DDBJ whole genome shotgun (WGS) entry which is preliminary data.</text>
</comment>
<dbReference type="Pfam" id="PF09286">
    <property type="entry name" value="Pro-kuma_activ"/>
    <property type="match status" value="1"/>
</dbReference>
<organism evidence="18 19">
    <name type="scientific">Lactarius akahatsu</name>
    <dbReference type="NCBI Taxonomy" id="416441"/>
    <lineage>
        <taxon>Eukaryota</taxon>
        <taxon>Fungi</taxon>
        <taxon>Dikarya</taxon>
        <taxon>Basidiomycota</taxon>
        <taxon>Agaricomycotina</taxon>
        <taxon>Agaricomycetes</taxon>
        <taxon>Russulales</taxon>
        <taxon>Russulaceae</taxon>
        <taxon>Lactarius</taxon>
    </lineage>
</organism>
<evidence type="ECO:0000256" key="12">
    <source>
        <dbReference type="ARBA" id="ARBA00023026"/>
    </source>
</evidence>
<keyword evidence="12" id="KW-0843">Virulence</keyword>
<keyword evidence="6" id="KW-0645">Protease</keyword>
<evidence type="ECO:0000256" key="3">
    <source>
        <dbReference type="ARBA" id="ARBA00004239"/>
    </source>
</evidence>
<dbReference type="InterPro" id="IPR000209">
    <property type="entry name" value="Peptidase_S8/S53_dom"/>
</dbReference>
<comment type="cofactor">
    <cofactor evidence="15">
        <name>Ca(2+)</name>
        <dbReference type="ChEBI" id="CHEBI:29108"/>
    </cofactor>
    <text evidence="15">Binds 1 Ca(2+) ion per subunit.</text>
</comment>
<feature type="binding site" evidence="15">
    <location>
        <position position="562"/>
    </location>
    <ligand>
        <name>Ca(2+)</name>
        <dbReference type="ChEBI" id="CHEBI:29108"/>
    </ligand>
</feature>
<feature type="binding site" evidence="15">
    <location>
        <position position="543"/>
    </location>
    <ligand>
        <name>Ca(2+)</name>
        <dbReference type="ChEBI" id="CHEBI:29108"/>
    </ligand>
</feature>
<evidence type="ECO:0000256" key="10">
    <source>
        <dbReference type="ARBA" id="ARBA00022825"/>
    </source>
</evidence>
<dbReference type="SUPFAM" id="SSF52743">
    <property type="entry name" value="Subtilisin-like"/>
    <property type="match status" value="1"/>
</dbReference>
<dbReference type="Proteomes" id="UP001201163">
    <property type="component" value="Unassembled WGS sequence"/>
</dbReference>
<dbReference type="EMBL" id="JAKELL010000060">
    <property type="protein sequence ID" value="KAH8985804.1"/>
    <property type="molecule type" value="Genomic_DNA"/>
</dbReference>
<dbReference type="SUPFAM" id="SSF54897">
    <property type="entry name" value="Protease propeptides/inhibitors"/>
    <property type="match status" value="1"/>
</dbReference>
<dbReference type="PROSITE" id="PS00138">
    <property type="entry name" value="SUBTILASE_SER"/>
    <property type="match status" value="1"/>
</dbReference>
<dbReference type="SMART" id="SM00944">
    <property type="entry name" value="Pro-kuma_activ"/>
    <property type="match status" value="1"/>
</dbReference>
<keyword evidence="13" id="KW-0865">Zymogen</keyword>
<dbReference type="CDD" id="cd04056">
    <property type="entry name" value="Peptidases_S53"/>
    <property type="match status" value="1"/>
</dbReference>
<evidence type="ECO:0000313" key="19">
    <source>
        <dbReference type="Proteomes" id="UP001201163"/>
    </source>
</evidence>
<evidence type="ECO:0000256" key="1">
    <source>
        <dbReference type="ARBA" id="ARBA00001910"/>
    </source>
</evidence>
<evidence type="ECO:0000256" key="6">
    <source>
        <dbReference type="ARBA" id="ARBA00022670"/>
    </source>
</evidence>
<dbReference type="GO" id="GO:0004252">
    <property type="term" value="F:serine-type endopeptidase activity"/>
    <property type="evidence" value="ECO:0007669"/>
    <property type="project" value="InterPro"/>
</dbReference>
<dbReference type="InterPro" id="IPR030400">
    <property type="entry name" value="Sedolisin_dom"/>
</dbReference>
<protein>
    <recommendedName>
        <fullName evidence="4">tripeptidyl-peptidase II</fullName>
        <ecNumber evidence="4">3.4.14.10</ecNumber>
    </recommendedName>
</protein>
<dbReference type="PANTHER" id="PTHR14218">
    <property type="entry name" value="PROTEASE S8 TRIPEPTIDYL PEPTIDASE I CLN2"/>
    <property type="match status" value="1"/>
</dbReference>
<dbReference type="GO" id="GO:0046872">
    <property type="term" value="F:metal ion binding"/>
    <property type="evidence" value="ECO:0007669"/>
    <property type="project" value="UniProtKB-UniRule"/>
</dbReference>
<sequence length="602" mass="65542">MRHHCIFVFSALTTGLLGGLAKPLSPPWDDMHIKHSWNAVPRNWESVGHPPSGTTIDLHISLKPQRENALVDALYEVSEPGHPRYGAYLSKEQVADLVAPRPETFELVNSWLGHHGISSSSDSMTHGGNTLMLKGVSVAQANTLLGASYQLYRHVKSNETIIRTVGYALPASLHWHVLTVVPTTSFVYPRTQWQTPRNLSGGAAAWLGKLASGEPETMLSSRMGVKYVTPSFLRSLYDTVTYVPGATDRNVLGVVGLLDDYPNPTDLAAFMQKYRSDADDATYTVVRVNGGGYDPTHPHVEANVCIQYAEAMAYPTPHIFYSTGRGPSGTDDYFVYFLEYILDQENIPQTISMSYHRLEENFLSHEYIVQVCDLFSRLGVRGVSVILSSGNEGVGKDCVMEDGSIRFMPNFPPTCPYVTVVGGTTGYEPEVAAGFSGGGFSDYFERPPYQEEAVSTFLQSLGNQHQGLYNPTGRGIPDIAAQASGFKLFSNGRERVESGTSAAAPVVAGVISLLNDWLILRGQPPLGFLNPWLYGGGFAALNDITEGSNSGCGMDGFTAVDGWDPVTGLGTPNFGKMVEILMLERIIAPPDGVDRRSVRDRG</sequence>
<dbReference type="PANTHER" id="PTHR14218:SF15">
    <property type="entry name" value="TRIPEPTIDYL-PEPTIDASE 1"/>
    <property type="match status" value="1"/>
</dbReference>
<dbReference type="GO" id="GO:0005576">
    <property type="term" value="C:extracellular region"/>
    <property type="evidence" value="ECO:0007669"/>
    <property type="project" value="UniProtKB-SubCell"/>
</dbReference>
<evidence type="ECO:0000313" key="18">
    <source>
        <dbReference type="EMBL" id="KAH8985804.1"/>
    </source>
</evidence>
<keyword evidence="14" id="KW-0325">Glycoprotein</keyword>
<dbReference type="PROSITE" id="PS51695">
    <property type="entry name" value="SEDOLISIN"/>
    <property type="match status" value="1"/>
</dbReference>
<dbReference type="Gene3D" id="3.40.50.200">
    <property type="entry name" value="Peptidase S8/S53 domain"/>
    <property type="match status" value="1"/>
</dbReference>
<dbReference type="AlphaFoldDB" id="A0AAD4L9R4"/>
<feature type="signal peptide" evidence="16">
    <location>
        <begin position="1"/>
        <end position="21"/>
    </location>
</feature>
<dbReference type="GO" id="GO:0006508">
    <property type="term" value="P:proteolysis"/>
    <property type="evidence" value="ECO:0007669"/>
    <property type="project" value="UniProtKB-KW"/>
</dbReference>
<proteinExistence type="predicted"/>
<feature type="binding site" evidence="15">
    <location>
        <position position="564"/>
    </location>
    <ligand>
        <name>Ca(2+)</name>
        <dbReference type="ChEBI" id="CHEBI:29108"/>
    </ligand>
</feature>
<comment type="function">
    <text evidence="2">Secreted tripeptidyl-peptidase which degrades proteins at acidic pHs and is involved in virulence.</text>
</comment>
<evidence type="ECO:0000256" key="7">
    <source>
        <dbReference type="ARBA" id="ARBA00022723"/>
    </source>
</evidence>
<keyword evidence="8 16" id="KW-0732">Signal</keyword>
<keyword evidence="10" id="KW-0720">Serine protease</keyword>